<feature type="region of interest" description="Disordered" evidence="1">
    <location>
        <begin position="87"/>
        <end position="109"/>
    </location>
</feature>
<accession>A0A1I6UJF4</accession>
<keyword evidence="4" id="KW-1185">Reference proteome</keyword>
<evidence type="ECO:0000256" key="1">
    <source>
        <dbReference type="SAM" id="MobiDB-lite"/>
    </source>
</evidence>
<dbReference type="EMBL" id="FPAJ01000004">
    <property type="protein sequence ID" value="SFT01595.1"/>
    <property type="molecule type" value="Genomic_DNA"/>
</dbReference>
<name>A0A1I6UJF4_9RHOB</name>
<gene>
    <name evidence="3" type="ORF">SAMN04488040_2776</name>
</gene>
<dbReference type="OrthoDB" id="5470953at2"/>
<dbReference type="InterPro" id="IPR018247">
    <property type="entry name" value="EF_Hand_1_Ca_BS"/>
</dbReference>
<reference evidence="4" key="1">
    <citation type="submission" date="2016-10" db="EMBL/GenBank/DDBJ databases">
        <authorList>
            <person name="Varghese N."/>
            <person name="Submissions S."/>
        </authorList>
    </citation>
    <scope>NUCLEOTIDE SEQUENCE [LARGE SCALE GENOMIC DNA]</scope>
    <source>
        <strain evidence="4">DSM 23422</strain>
    </source>
</reference>
<dbReference type="GO" id="GO:0005509">
    <property type="term" value="F:calcium ion binding"/>
    <property type="evidence" value="ECO:0007669"/>
    <property type="project" value="InterPro"/>
</dbReference>
<proteinExistence type="predicted"/>
<dbReference type="Proteomes" id="UP000199239">
    <property type="component" value="Unassembled WGS sequence"/>
</dbReference>
<evidence type="ECO:0000313" key="3">
    <source>
        <dbReference type="EMBL" id="SFT01595.1"/>
    </source>
</evidence>
<dbReference type="PROSITE" id="PS00018">
    <property type="entry name" value="EF_HAND_1"/>
    <property type="match status" value="1"/>
</dbReference>
<evidence type="ECO:0000259" key="2">
    <source>
        <dbReference type="PROSITE" id="PS50222"/>
    </source>
</evidence>
<organism evidence="3 4">
    <name type="scientific">Sulfitobacter marinus</name>
    <dbReference type="NCBI Taxonomy" id="394264"/>
    <lineage>
        <taxon>Bacteria</taxon>
        <taxon>Pseudomonadati</taxon>
        <taxon>Pseudomonadota</taxon>
        <taxon>Alphaproteobacteria</taxon>
        <taxon>Rhodobacterales</taxon>
        <taxon>Roseobacteraceae</taxon>
        <taxon>Sulfitobacter</taxon>
    </lineage>
</organism>
<sequence length="109" mass="12122">MNTKLRDDWSEIRSGFSKSLSDLELSWENAKQDNPSDDGALLIEEIDELYRSFTRSRMVDALQALDSDGDGQIAPEELDTRIARLVERRDGDGDGAPTLQRPGAPQGDN</sequence>
<feature type="domain" description="EF-hand" evidence="2">
    <location>
        <begin position="53"/>
        <end position="88"/>
    </location>
</feature>
<dbReference type="RefSeq" id="WP_093916936.1">
    <property type="nucleotide sequence ID" value="NZ_FPAJ01000004.1"/>
</dbReference>
<dbReference type="AlphaFoldDB" id="A0A1I6UJF4"/>
<dbReference type="SUPFAM" id="SSF47473">
    <property type="entry name" value="EF-hand"/>
    <property type="match status" value="1"/>
</dbReference>
<dbReference type="InterPro" id="IPR011992">
    <property type="entry name" value="EF-hand-dom_pair"/>
</dbReference>
<protein>
    <recommendedName>
        <fullName evidence="2">EF-hand domain-containing protein</fullName>
    </recommendedName>
</protein>
<dbReference type="Gene3D" id="1.10.238.10">
    <property type="entry name" value="EF-hand"/>
    <property type="match status" value="1"/>
</dbReference>
<dbReference type="InterPro" id="IPR002048">
    <property type="entry name" value="EF_hand_dom"/>
</dbReference>
<evidence type="ECO:0000313" key="4">
    <source>
        <dbReference type="Proteomes" id="UP000199239"/>
    </source>
</evidence>
<dbReference type="PROSITE" id="PS50222">
    <property type="entry name" value="EF_HAND_2"/>
    <property type="match status" value="1"/>
</dbReference>